<evidence type="ECO:0000256" key="3">
    <source>
        <dbReference type="ARBA" id="ARBA00022723"/>
    </source>
</evidence>
<dbReference type="GO" id="GO:0009055">
    <property type="term" value="F:electron transfer activity"/>
    <property type="evidence" value="ECO:0007669"/>
    <property type="project" value="InterPro"/>
</dbReference>
<keyword evidence="3 6" id="KW-0479">Metal-binding</keyword>
<gene>
    <name evidence="9" type="ORF">F0361_12340</name>
</gene>
<evidence type="ECO:0000259" key="7">
    <source>
        <dbReference type="PROSITE" id="PS50093"/>
    </source>
</evidence>
<comment type="PTM">
    <text evidence="6">Binds 1 heme c group covalently per subunit.</text>
</comment>
<feature type="domain" description="PKD" evidence="7">
    <location>
        <begin position="714"/>
        <end position="795"/>
    </location>
</feature>
<keyword evidence="5 6" id="KW-0408">Iron</keyword>
<dbReference type="InterPro" id="IPR009056">
    <property type="entry name" value="Cyt_c-like_dom"/>
</dbReference>
<dbReference type="EMBL" id="VUOE01000002">
    <property type="protein sequence ID" value="KAA2216776.1"/>
    <property type="molecule type" value="Genomic_DNA"/>
</dbReference>
<evidence type="ECO:0000256" key="5">
    <source>
        <dbReference type="ARBA" id="ARBA00023004"/>
    </source>
</evidence>
<dbReference type="InterPro" id="IPR036909">
    <property type="entry name" value="Cyt_c-like_dom_sf"/>
</dbReference>
<dbReference type="GO" id="GO:0005506">
    <property type="term" value="F:iron ion binding"/>
    <property type="evidence" value="ECO:0007669"/>
    <property type="project" value="InterPro"/>
</dbReference>
<dbReference type="Proteomes" id="UP000323188">
    <property type="component" value="Unassembled WGS sequence"/>
</dbReference>
<dbReference type="SUPFAM" id="SSF46626">
    <property type="entry name" value="Cytochrome c"/>
    <property type="match status" value="1"/>
</dbReference>
<dbReference type="Pfam" id="PF07995">
    <property type="entry name" value="GSDH"/>
    <property type="match status" value="1"/>
</dbReference>
<dbReference type="PROSITE" id="PS50093">
    <property type="entry name" value="PKD"/>
    <property type="match status" value="1"/>
</dbReference>
<dbReference type="InterPro" id="IPR022409">
    <property type="entry name" value="PKD/Chitinase_dom"/>
</dbReference>
<comment type="caution">
    <text evidence="9">The sequence shown here is derived from an EMBL/GenBank/DDBJ whole genome shotgun (WGS) entry which is preliminary data.</text>
</comment>
<feature type="domain" description="Cytochrome c" evidence="8">
    <location>
        <begin position="864"/>
        <end position="949"/>
    </location>
</feature>
<protein>
    <submittedName>
        <fullName evidence="9">PKD domain-containing protein</fullName>
    </submittedName>
</protein>
<dbReference type="InterPro" id="IPR011042">
    <property type="entry name" value="6-blade_b-propeller_TolB-like"/>
</dbReference>
<dbReference type="PROSITE" id="PS51257">
    <property type="entry name" value="PROKAR_LIPOPROTEIN"/>
    <property type="match status" value="1"/>
</dbReference>
<keyword evidence="1" id="KW-0813">Transport</keyword>
<reference evidence="9 10" key="1">
    <citation type="submission" date="2019-09" db="EMBL/GenBank/DDBJ databases">
        <authorList>
            <person name="Khan S.A."/>
            <person name="Jeon C.O."/>
            <person name="Chun B.H."/>
            <person name="Jeong S.E."/>
        </authorList>
    </citation>
    <scope>NUCLEOTIDE SEQUENCE [LARGE SCALE GENOMIC DNA]</scope>
    <source>
        <strain evidence="9 10">KCTC 42508</strain>
    </source>
</reference>
<keyword evidence="2 6" id="KW-0349">Heme</keyword>
<dbReference type="GO" id="GO:0020037">
    <property type="term" value="F:heme binding"/>
    <property type="evidence" value="ECO:0007669"/>
    <property type="project" value="InterPro"/>
</dbReference>
<dbReference type="Pfam" id="PF06283">
    <property type="entry name" value="ThuA"/>
    <property type="match status" value="1"/>
</dbReference>
<evidence type="ECO:0000313" key="9">
    <source>
        <dbReference type="EMBL" id="KAA2216776.1"/>
    </source>
</evidence>
<feature type="binding site" description="covalent" evidence="6">
    <location>
        <position position="878"/>
    </location>
    <ligand>
        <name>heme c</name>
        <dbReference type="ChEBI" id="CHEBI:61717"/>
    </ligand>
</feature>
<dbReference type="InterPro" id="IPR029010">
    <property type="entry name" value="ThuA-like"/>
</dbReference>
<feature type="binding site" description="covalent" evidence="6">
    <location>
        <position position="882"/>
    </location>
    <ligand>
        <name>heme c</name>
        <dbReference type="ChEBI" id="CHEBI:61717"/>
    </ligand>
</feature>
<dbReference type="Gene3D" id="2.60.40.10">
    <property type="entry name" value="Immunoglobulins"/>
    <property type="match status" value="1"/>
</dbReference>
<dbReference type="InterPro" id="IPR011041">
    <property type="entry name" value="Quinoprot_gluc/sorb_DH_b-prop"/>
</dbReference>
<dbReference type="InterPro" id="IPR013783">
    <property type="entry name" value="Ig-like_fold"/>
</dbReference>
<dbReference type="RefSeq" id="WP_154918897.1">
    <property type="nucleotide sequence ID" value="NZ_VUOE01000002.1"/>
</dbReference>
<dbReference type="SUPFAM" id="SSF52317">
    <property type="entry name" value="Class I glutamine amidotransferase-like"/>
    <property type="match status" value="1"/>
</dbReference>
<name>A0A5B2TQI7_9FLAO</name>
<dbReference type="PANTHER" id="PTHR40469:SF2">
    <property type="entry name" value="GALACTOSE-BINDING DOMAIN-LIKE SUPERFAMILY PROTEIN"/>
    <property type="match status" value="1"/>
</dbReference>
<dbReference type="AlphaFoldDB" id="A0A5B2TQI7"/>
<dbReference type="Gene3D" id="1.10.760.10">
    <property type="entry name" value="Cytochrome c-like domain"/>
    <property type="match status" value="1"/>
</dbReference>
<dbReference type="PANTHER" id="PTHR40469">
    <property type="entry name" value="SECRETED GLYCOSYL HYDROLASE"/>
    <property type="match status" value="1"/>
</dbReference>
<dbReference type="InterPro" id="IPR012938">
    <property type="entry name" value="Glc/Sorbosone_DH"/>
</dbReference>
<evidence type="ECO:0000256" key="2">
    <source>
        <dbReference type="ARBA" id="ARBA00022617"/>
    </source>
</evidence>
<evidence type="ECO:0000259" key="8">
    <source>
        <dbReference type="PROSITE" id="PS51007"/>
    </source>
</evidence>
<dbReference type="InterPro" id="IPR002324">
    <property type="entry name" value="Cyt_c_ID"/>
</dbReference>
<evidence type="ECO:0000313" key="10">
    <source>
        <dbReference type="Proteomes" id="UP000323188"/>
    </source>
</evidence>
<evidence type="ECO:0000256" key="4">
    <source>
        <dbReference type="ARBA" id="ARBA00022982"/>
    </source>
</evidence>
<dbReference type="InterPro" id="IPR000601">
    <property type="entry name" value="PKD_dom"/>
</dbReference>
<dbReference type="PRINTS" id="PR00606">
    <property type="entry name" value="CYTCHROMECID"/>
</dbReference>
<keyword evidence="4" id="KW-0249">Electron transport</keyword>
<dbReference type="Pfam" id="PF00034">
    <property type="entry name" value="Cytochrom_C"/>
    <property type="match status" value="1"/>
</dbReference>
<dbReference type="SUPFAM" id="SSF49299">
    <property type="entry name" value="PKD domain"/>
    <property type="match status" value="1"/>
</dbReference>
<dbReference type="InterPro" id="IPR035986">
    <property type="entry name" value="PKD_dom_sf"/>
</dbReference>
<dbReference type="SUPFAM" id="SSF50952">
    <property type="entry name" value="Soluble quinoprotein glucose dehydrogenase"/>
    <property type="match status" value="1"/>
</dbReference>
<dbReference type="InterPro" id="IPR029062">
    <property type="entry name" value="Class_I_gatase-like"/>
</dbReference>
<organism evidence="9 10">
    <name type="scientific">Maribacter flavus</name>
    <dbReference type="NCBI Taxonomy" id="1658664"/>
    <lineage>
        <taxon>Bacteria</taxon>
        <taxon>Pseudomonadati</taxon>
        <taxon>Bacteroidota</taxon>
        <taxon>Flavobacteriia</taxon>
        <taxon>Flavobacteriales</taxon>
        <taxon>Flavobacteriaceae</taxon>
        <taxon>Maribacter</taxon>
    </lineage>
</organism>
<proteinExistence type="predicted"/>
<dbReference type="CDD" id="cd00146">
    <property type="entry name" value="PKD"/>
    <property type="match status" value="1"/>
</dbReference>
<evidence type="ECO:0000256" key="6">
    <source>
        <dbReference type="PIRSR" id="PIRSR602324-1"/>
    </source>
</evidence>
<evidence type="ECO:0000256" key="1">
    <source>
        <dbReference type="ARBA" id="ARBA00022448"/>
    </source>
</evidence>
<dbReference type="Pfam" id="PF00801">
    <property type="entry name" value="PKD"/>
    <property type="match status" value="1"/>
</dbReference>
<dbReference type="Gene3D" id="2.120.10.30">
    <property type="entry name" value="TolB, C-terminal domain"/>
    <property type="match status" value="1"/>
</dbReference>
<accession>A0A5B2TQI7</accession>
<dbReference type="PROSITE" id="PS51007">
    <property type="entry name" value="CYTC"/>
    <property type="match status" value="1"/>
</dbReference>
<feature type="binding site" description="covalent" evidence="6">
    <location>
        <position position="927"/>
    </location>
    <ligand>
        <name>heme c</name>
        <dbReference type="ChEBI" id="CHEBI:61717"/>
    </ligand>
</feature>
<dbReference type="Gene3D" id="3.40.50.880">
    <property type="match status" value="1"/>
</dbReference>
<dbReference type="SMART" id="SM00089">
    <property type="entry name" value="PKD"/>
    <property type="match status" value="1"/>
</dbReference>
<sequence length="1130" mass="124219">MKKVFNALLLGFALIIVSCGGNKRDGEPKVLVFSKTAAFKHASIPAGIAALQKLGQENGFVVDTTKNAEMFTDENLQNYSAVVFLSTTGNVLDQFQEAAFERYIQAGGGYVGIHAAADTEYDWGWYNDLAGAQFLSHPRGTPNADFIIKDKNFIATEFFTDSVWNRDDELYNYKKINPDVNVLMTLDESTYEGGANGDFHPIAWYHDFDGGRAFYTGGGHTDESYSEDLFLKHVLGGIKYAIGDNELLDYSKVTTQIPPDNDRFSKVVLSEGQFFEPTEMAVLPNNDVLIAQRRGEVVLFNNETQELKEVAKLDVYFKTLETPGVNAEEGLMGLQKDPDYANNHWIYLYYAPTGDKWVNRLSRFKYMDGNFDLASEQIILEVDSQREICCHTGGSIAFGPDNLLYLSTGDNSTPFNERGEKYVNNGFAPLNDTPGHEQFDARRSSGNTNDLRGKILRIKVNEDGSYDIPEGNLFPVGTEKTRPEIYTMGHRNPYRISVDVKRGYVYWGDVGPDARADSLETRGPRGYDEMNQARKPGNFGWPMFIGDNYAYHEYNYETGESGEAFDPEKPMNTSRNNTGLTELPPATPAYVYYPYVESSDFPQTGTGGRNAMAGPTYYSDLYPGDDKLPSYYDGKVLIYDWMRGWMFAVHLKEDGSFNRMEPFAPEVKLNNLIDMEMGPNGRVYLLEYGSGWFSQNANSGLAYIEYNGGNRPPVIDNMIVETTSGQTPLAITATVEAHDRENDGVSYTWDFGNGETKKTTEPTVSYSYADAGSYNLNVTVTDEKGEATISSSTNIVAGNSRPEITINLKGGTPAFYLPGQKIDYEVNVSDPDGSPIDQGNIFVSVDYLEGMDRVAMNLGHQQVSAAVTGKALAQSMDCKTCHKEAEASIGPNYMDVAQKYKDRRDALEYLQSRIKTGGSGVWGEVTMPAHPNITSDETRQIGLYILSLAGDKEEEKSLPTNGTITAEASAPGNMLVLTASYTDGGAEGTIPLTGSKAVAIPSSTILLTEDLKTSNMQAMKFGGMDLMLLNSASGWLELKDTSLKGVNALVLNAAWQSPPNLSFSFQIHENTPNGPVIGEGTMPAQTGGQGTQVSVPITGTVSGNGPYYVTYKAEEGKELSMVALTGAMFR</sequence>